<reference evidence="1 2" key="1">
    <citation type="journal article" date="2019" name="Commun. Biol.">
        <title>The bagworm genome reveals a unique fibroin gene that provides high tensile strength.</title>
        <authorList>
            <person name="Kono N."/>
            <person name="Nakamura H."/>
            <person name="Ohtoshi R."/>
            <person name="Tomita M."/>
            <person name="Numata K."/>
            <person name="Arakawa K."/>
        </authorList>
    </citation>
    <scope>NUCLEOTIDE SEQUENCE [LARGE SCALE GENOMIC DNA]</scope>
</reference>
<evidence type="ECO:0000313" key="2">
    <source>
        <dbReference type="Proteomes" id="UP000299102"/>
    </source>
</evidence>
<dbReference type="AlphaFoldDB" id="A0A4C1YD68"/>
<keyword evidence="2" id="KW-1185">Reference proteome</keyword>
<dbReference type="EMBL" id="BGZK01001194">
    <property type="protein sequence ID" value="GBP73968.1"/>
    <property type="molecule type" value="Genomic_DNA"/>
</dbReference>
<evidence type="ECO:0000313" key="1">
    <source>
        <dbReference type="EMBL" id="GBP73968.1"/>
    </source>
</evidence>
<organism evidence="1 2">
    <name type="scientific">Eumeta variegata</name>
    <name type="common">Bagworm moth</name>
    <name type="synonym">Eumeta japonica</name>
    <dbReference type="NCBI Taxonomy" id="151549"/>
    <lineage>
        <taxon>Eukaryota</taxon>
        <taxon>Metazoa</taxon>
        <taxon>Ecdysozoa</taxon>
        <taxon>Arthropoda</taxon>
        <taxon>Hexapoda</taxon>
        <taxon>Insecta</taxon>
        <taxon>Pterygota</taxon>
        <taxon>Neoptera</taxon>
        <taxon>Endopterygota</taxon>
        <taxon>Lepidoptera</taxon>
        <taxon>Glossata</taxon>
        <taxon>Ditrysia</taxon>
        <taxon>Tineoidea</taxon>
        <taxon>Psychidae</taxon>
        <taxon>Oiketicinae</taxon>
        <taxon>Eumeta</taxon>
    </lineage>
</organism>
<accession>A0A4C1YD68</accession>
<protein>
    <submittedName>
        <fullName evidence="1">Uncharacterized protein</fullName>
    </submittedName>
</protein>
<sequence length="153" mass="16800">MLHSTPIREMETRRPRLAQLSTGVGREPAPPAPAGAPVPTSDVLRRSLINLTQSLYEEMIKMITAVQQKKRSRQMCFSKMLRVKSAIGTERCGVPNRRLCIKTLVIHSCRANGCYVLESFSPRLAHRPGSGASAASTLASDNLNQKPTFVANI</sequence>
<proteinExistence type="predicted"/>
<dbReference type="Proteomes" id="UP000299102">
    <property type="component" value="Unassembled WGS sequence"/>
</dbReference>
<comment type="caution">
    <text evidence="1">The sequence shown here is derived from an EMBL/GenBank/DDBJ whole genome shotgun (WGS) entry which is preliminary data.</text>
</comment>
<name>A0A4C1YD68_EUMVA</name>
<gene>
    <name evidence="1" type="ORF">EVAR_87832_1</name>
</gene>